<proteinExistence type="predicted"/>
<dbReference type="Proteomes" id="UP000077315">
    <property type="component" value="Unassembled WGS sequence"/>
</dbReference>
<evidence type="ECO:0000313" key="2">
    <source>
        <dbReference type="Proteomes" id="UP000077315"/>
    </source>
</evidence>
<dbReference type="Gene3D" id="2.40.70.10">
    <property type="entry name" value="Acid Proteases"/>
    <property type="match status" value="1"/>
</dbReference>
<dbReference type="EMBL" id="KV440974">
    <property type="protein sequence ID" value="OAD78066.1"/>
    <property type="molecule type" value="Genomic_DNA"/>
</dbReference>
<dbReference type="GeneID" id="28996017"/>
<dbReference type="OrthoDB" id="2260752at2759"/>
<protein>
    <submittedName>
        <fullName evidence="1">Uncharacterized protein</fullName>
    </submittedName>
</protein>
<dbReference type="VEuPathDB" id="FungiDB:PHYBLDRAFT_164944"/>
<evidence type="ECO:0000313" key="1">
    <source>
        <dbReference type="EMBL" id="OAD78066.1"/>
    </source>
</evidence>
<gene>
    <name evidence="1" type="ORF">PHYBLDRAFT_164944</name>
</gene>
<keyword evidence="2" id="KW-1185">Reference proteome</keyword>
<organism evidence="1 2">
    <name type="scientific">Phycomyces blakesleeanus (strain ATCC 8743b / DSM 1359 / FGSC 10004 / NBRC 33097 / NRRL 1555)</name>
    <dbReference type="NCBI Taxonomy" id="763407"/>
    <lineage>
        <taxon>Eukaryota</taxon>
        <taxon>Fungi</taxon>
        <taxon>Fungi incertae sedis</taxon>
        <taxon>Mucoromycota</taxon>
        <taxon>Mucoromycotina</taxon>
        <taxon>Mucoromycetes</taxon>
        <taxon>Mucorales</taxon>
        <taxon>Phycomycetaceae</taxon>
        <taxon>Phycomyces</taxon>
    </lineage>
</organism>
<dbReference type="InterPro" id="IPR021109">
    <property type="entry name" value="Peptidase_aspartic_dom_sf"/>
</dbReference>
<dbReference type="AlphaFoldDB" id="A0A167PJE1"/>
<accession>A0A167PJE1</accession>
<name>A0A167PJE1_PHYB8</name>
<dbReference type="RefSeq" id="XP_018296106.1">
    <property type="nucleotide sequence ID" value="XM_018435111.1"/>
</dbReference>
<reference evidence="2" key="1">
    <citation type="submission" date="2015-06" db="EMBL/GenBank/DDBJ databases">
        <title>Expansion of signal transduction pathways in fungi by whole-genome duplication.</title>
        <authorList>
            <consortium name="DOE Joint Genome Institute"/>
            <person name="Corrochano L.M."/>
            <person name="Kuo A."/>
            <person name="Marcet-Houben M."/>
            <person name="Polaino S."/>
            <person name="Salamov A."/>
            <person name="Villalobos J.M."/>
            <person name="Alvarez M.I."/>
            <person name="Avalos J."/>
            <person name="Benito E.P."/>
            <person name="Benoit I."/>
            <person name="Burger G."/>
            <person name="Camino L.P."/>
            <person name="Canovas D."/>
            <person name="Cerda-Olmedo E."/>
            <person name="Cheng J.-F."/>
            <person name="Dominguez A."/>
            <person name="Elias M."/>
            <person name="Eslava A.P."/>
            <person name="Glaser F."/>
            <person name="Grimwood J."/>
            <person name="Gutierrez G."/>
            <person name="Heitman J."/>
            <person name="Henrissat B."/>
            <person name="Iturriaga E.A."/>
            <person name="Lang B.F."/>
            <person name="Lavin J.L."/>
            <person name="Lee S."/>
            <person name="Li W."/>
            <person name="Lindquist E."/>
            <person name="Lopez-Garcia S."/>
            <person name="Luque E.M."/>
            <person name="Marcos A.T."/>
            <person name="Martin J."/>
            <person name="McCluskey K."/>
            <person name="Medina H.R."/>
            <person name="Miralles-Duran A."/>
            <person name="Miyazaki A."/>
            <person name="Munoz-Torres E."/>
            <person name="Oguiza J.A."/>
            <person name="Ohm R."/>
            <person name="Olmedo M."/>
            <person name="Orejas M."/>
            <person name="Ortiz-Castellanos L."/>
            <person name="Pisabarro A.G."/>
            <person name="Rodriguez-Romero J."/>
            <person name="Ruiz-Herrera J."/>
            <person name="Ruiz-Vazquez R."/>
            <person name="Sanz C."/>
            <person name="Schackwitz W."/>
            <person name="Schmutz J."/>
            <person name="Shahriari M."/>
            <person name="Shelest E."/>
            <person name="Silva-Franco F."/>
            <person name="Soanes D."/>
            <person name="Syed K."/>
            <person name="Tagua V.G."/>
            <person name="Talbot N.J."/>
            <person name="Thon M."/>
            <person name="De vries R.P."/>
            <person name="Wiebenga A."/>
            <person name="Yadav J.S."/>
            <person name="Braun E.L."/>
            <person name="Baker S."/>
            <person name="Garre V."/>
            <person name="Horwitz B."/>
            <person name="Torres-Martinez S."/>
            <person name="Idnurm A."/>
            <person name="Herrera-Estrella A."/>
            <person name="Gabaldon T."/>
            <person name="Grigoriev I.V."/>
        </authorList>
    </citation>
    <scope>NUCLEOTIDE SEQUENCE [LARGE SCALE GENOMIC DNA]</scope>
    <source>
        <strain evidence="2">NRRL 1555(-)</strain>
    </source>
</reference>
<sequence>MSHIPGVLFFWKDPERPIDMTLLQSDQSKSFGAWENGHTCPERDNYLTKVSRMAVRSPADRSVASSPACGGFTPSCDSHFSVCGNSSPACGGFTPSCDSHFSVCGNSSPAGSSSTSWSMDQDNTSALAKMALNCKDNHKDMVIKKDFKNVSTNITFPILVNNSIRTIALLDCGATFSSVDKNFCLQNKISINYVNHINKALVNNSNVHKYFIRLADSNTHIKRIGTCVFSVTCNSKTIQREFEVINLTNSYEYDFSIGTDYMSTLGIDIYGLPLSYDDADSSEERREADRCFNNKSDLLKSLERENE</sequence>
<dbReference type="InParanoid" id="A0A167PJE1"/>